<gene>
    <name evidence="2" type="ORF">DW035_14215</name>
    <name evidence="1" type="ORF">DW789_06060</name>
</gene>
<evidence type="ECO:0000313" key="2">
    <source>
        <dbReference type="EMBL" id="RHL11825.1"/>
    </source>
</evidence>
<protein>
    <submittedName>
        <fullName evidence="1">Uncharacterized protein</fullName>
    </submittedName>
</protein>
<dbReference type="Proteomes" id="UP000284916">
    <property type="component" value="Unassembled WGS sequence"/>
</dbReference>
<organism evidence="1 3">
    <name type="scientific">Phocaeicola plebeius</name>
    <dbReference type="NCBI Taxonomy" id="310297"/>
    <lineage>
        <taxon>Bacteria</taxon>
        <taxon>Pseudomonadati</taxon>
        <taxon>Bacteroidota</taxon>
        <taxon>Bacteroidia</taxon>
        <taxon>Bacteroidales</taxon>
        <taxon>Bacteroidaceae</taxon>
        <taxon>Phocaeicola</taxon>
    </lineage>
</organism>
<evidence type="ECO:0000313" key="4">
    <source>
        <dbReference type="Proteomes" id="UP000284916"/>
    </source>
</evidence>
<dbReference type="RefSeq" id="WP_118164242.1">
    <property type="nucleotide sequence ID" value="NZ_JAQEYB010000007.1"/>
</dbReference>
<sequence>MKENTETIIAMLEELLTVSKSRQASQSGCTNMDITSIKALIEEAGRRNHERTEAELAKFTHGIVDCLNTVNSRIDRIVRREQPDFGEIRQLLEQTDEGRSIARKHLRAGKPL</sequence>
<dbReference type="EMBL" id="QSJG01000009">
    <property type="protein sequence ID" value="RHD55387.1"/>
    <property type="molecule type" value="Genomic_DNA"/>
</dbReference>
<reference evidence="3 4" key="1">
    <citation type="submission" date="2018-08" db="EMBL/GenBank/DDBJ databases">
        <title>A genome reference for cultivated species of the human gut microbiota.</title>
        <authorList>
            <person name="Zou Y."/>
            <person name="Xue W."/>
            <person name="Luo G."/>
        </authorList>
    </citation>
    <scope>NUCLEOTIDE SEQUENCE [LARGE SCALE GENOMIC DNA]</scope>
    <source>
        <strain evidence="2 4">AF39-11</strain>
        <strain evidence="1 3">AM31-10</strain>
    </source>
</reference>
<accession>A0A414FW00</accession>
<name>A0A414FW00_9BACT</name>
<dbReference type="AlphaFoldDB" id="A0A414FW00"/>
<dbReference type="EMBL" id="QROI01000029">
    <property type="protein sequence ID" value="RHL11825.1"/>
    <property type="molecule type" value="Genomic_DNA"/>
</dbReference>
<proteinExistence type="predicted"/>
<evidence type="ECO:0000313" key="1">
    <source>
        <dbReference type="EMBL" id="RHD55387.1"/>
    </source>
</evidence>
<comment type="caution">
    <text evidence="1">The sequence shown here is derived from an EMBL/GenBank/DDBJ whole genome shotgun (WGS) entry which is preliminary data.</text>
</comment>
<evidence type="ECO:0000313" key="3">
    <source>
        <dbReference type="Proteomes" id="UP000284361"/>
    </source>
</evidence>
<dbReference type="Proteomes" id="UP000284361">
    <property type="component" value="Unassembled WGS sequence"/>
</dbReference>